<dbReference type="CDD" id="cd13873">
    <property type="entry name" value="CuRO_2_AAO_like_2"/>
    <property type="match status" value="1"/>
</dbReference>
<dbReference type="Gene3D" id="2.60.40.420">
    <property type="entry name" value="Cupredoxins - blue copper proteins"/>
    <property type="match status" value="3"/>
</dbReference>
<evidence type="ECO:0000256" key="5">
    <source>
        <dbReference type="SAM" id="MobiDB-lite"/>
    </source>
</evidence>
<dbReference type="CDD" id="cd13895">
    <property type="entry name" value="CuRO_3_AAO_like_2"/>
    <property type="match status" value="1"/>
</dbReference>
<evidence type="ECO:0000256" key="1">
    <source>
        <dbReference type="ARBA" id="ARBA00010609"/>
    </source>
</evidence>
<keyword evidence="4" id="KW-0186">Copper</keyword>
<feature type="domain" description="Plastocyanin-like" evidence="8">
    <location>
        <begin position="424"/>
        <end position="558"/>
    </location>
</feature>
<feature type="domain" description="Plastocyanin-like" evidence="7">
    <location>
        <begin position="178"/>
        <end position="334"/>
    </location>
</feature>
<evidence type="ECO:0000259" key="8">
    <source>
        <dbReference type="Pfam" id="PF07731"/>
    </source>
</evidence>
<dbReference type="STRING" id="671987.R0KC62"/>
<dbReference type="NCBIfam" id="TIGR03390">
    <property type="entry name" value="ascorbOXfungal"/>
    <property type="match status" value="1"/>
</dbReference>
<dbReference type="Pfam" id="PF07731">
    <property type="entry name" value="Cu-oxidase_2"/>
    <property type="match status" value="1"/>
</dbReference>
<dbReference type="PROSITE" id="PS00079">
    <property type="entry name" value="MULTICOPPER_OXIDASE1"/>
    <property type="match status" value="1"/>
</dbReference>
<dbReference type="RefSeq" id="XP_008024920.1">
    <property type="nucleotide sequence ID" value="XM_008026729.1"/>
</dbReference>
<evidence type="ECO:0000313" key="10">
    <source>
        <dbReference type="EMBL" id="EOA86979.1"/>
    </source>
</evidence>
<dbReference type="Pfam" id="PF00394">
    <property type="entry name" value="Cu-oxidase"/>
    <property type="match status" value="1"/>
</dbReference>
<evidence type="ECO:0000259" key="7">
    <source>
        <dbReference type="Pfam" id="PF00394"/>
    </source>
</evidence>
<feature type="region of interest" description="Disordered" evidence="5">
    <location>
        <begin position="19"/>
        <end position="38"/>
    </location>
</feature>
<evidence type="ECO:0000256" key="4">
    <source>
        <dbReference type="ARBA" id="ARBA00023008"/>
    </source>
</evidence>
<dbReference type="GO" id="GO:0016491">
    <property type="term" value="F:oxidoreductase activity"/>
    <property type="evidence" value="ECO:0007669"/>
    <property type="project" value="UniProtKB-KW"/>
</dbReference>
<keyword evidence="2" id="KW-0479">Metal-binding</keyword>
<name>R0KC62_EXST2</name>
<evidence type="ECO:0000256" key="2">
    <source>
        <dbReference type="ARBA" id="ARBA00022723"/>
    </source>
</evidence>
<gene>
    <name evidence="10" type="ORF">SETTUDRAFT_19500</name>
</gene>
<accession>R0KC62</accession>
<evidence type="ECO:0000256" key="6">
    <source>
        <dbReference type="SAM" id="SignalP"/>
    </source>
</evidence>
<dbReference type="PANTHER" id="PTHR11709">
    <property type="entry name" value="MULTI-COPPER OXIDASE"/>
    <property type="match status" value="1"/>
</dbReference>
<dbReference type="AlphaFoldDB" id="R0KC62"/>
<dbReference type="InterPro" id="IPR008972">
    <property type="entry name" value="Cupredoxin"/>
</dbReference>
<proteinExistence type="inferred from homology"/>
<dbReference type="eggNOG" id="KOG1263">
    <property type="taxonomic scope" value="Eukaryota"/>
</dbReference>
<dbReference type="PANTHER" id="PTHR11709:SF394">
    <property type="entry name" value="FI03373P-RELATED"/>
    <property type="match status" value="1"/>
</dbReference>
<dbReference type="GO" id="GO:0005507">
    <property type="term" value="F:copper ion binding"/>
    <property type="evidence" value="ECO:0007669"/>
    <property type="project" value="InterPro"/>
</dbReference>
<dbReference type="InterPro" id="IPR002355">
    <property type="entry name" value="Cu_oxidase_Cu_BS"/>
</dbReference>
<dbReference type="EMBL" id="KB908592">
    <property type="protein sequence ID" value="EOA86979.1"/>
    <property type="molecule type" value="Genomic_DNA"/>
</dbReference>
<feature type="chain" id="PRO_5004344319" description="Laccase" evidence="6">
    <location>
        <begin position="20"/>
        <end position="606"/>
    </location>
</feature>
<dbReference type="InterPro" id="IPR011707">
    <property type="entry name" value="Cu-oxidase-like_N"/>
</dbReference>
<keyword evidence="3" id="KW-0560">Oxidoreductase</keyword>
<comment type="similarity">
    <text evidence="1">Belongs to the multicopper oxidase family.</text>
</comment>
<keyword evidence="11" id="KW-1185">Reference proteome</keyword>
<sequence length="606" mass="67794">MRAGVAISLLLTTAGSVLGDHRHSKDSKCSNKGHGAGLTSHGGDWQPDIYLSVTYEKQKVACSERMSVLVNGTSPAPTLRIPPGKTTWIRVCNNMDNHNTTIHWHGLSQRTAPFSDGTPISQWPIAPHRCFDYEVHPEPDDCGTYFYHSHYEFQAISAQGALIVEDAQAHPIPHDHERIVFVQDFYKKTDDTIVSGLTATPFVWSGEVDSVLINGVGVPNNTVAGHGDCQLPVIEVQPDTTYRFRFIGAGAISMVQIAFEGHTDLQIIAADSQYTKPHKIDYIQVAPGQRFDAIIHTKSAAELARANKTDFYIQFQTQDRPKIYTGYGVLRYPGSGTKITTQPAVKPLNTRHPPYDYLEYTLEPLKPNDFPQAHEVTRRVIIDNVQVMNKTIVWDQDGLSWTENLPQNSPPYLVNIYKNGPSAMPNYTAALANNDWDPKTLAWPAKIGEVLEVIIQNTGSRVKNNGGVDSHPWHLHGHHGHDCGRGPGVYDPVENEKKLKGYNPVLRDTTNLYRYNAQGVAGEVNSWRCWRIRVKNPGCWMFHCHILQHMVMGMQTSWVFGDYNQITAIPFSGAQGYLEYNGNAYGSSDKSPVVYEYFPKESKQKP</sequence>
<dbReference type="InterPro" id="IPR011706">
    <property type="entry name" value="Cu-oxidase_C"/>
</dbReference>
<reference evidence="10 11" key="1">
    <citation type="journal article" date="2012" name="PLoS Pathog.">
        <title>Diverse lifestyles and strategies of plant pathogenesis encoded in the genomes of eighteen Dothideomycetes fungi.</title>
        <authorList>
            <person name="Ohm R.A."/>
            <person name="Feau N."/>
            <person name="Henrissat B."/>
            <person name="Schoch C.L."/>
            <person name="Horwitz B.A."/>
            <person name="Barry K.W."/>
            <person name="Condon B.J."/>
            <person name="Copeland A.C."/>
            <person name="Dhillon B."/>
            <person name="Glaser F."/>
            <person name="Hesse C.N."/>
            <person name="Kosti I."/>
            <person name="LaButti K."/>
            <person name="Lindquist E.A."/>
            <person name="Lucas S."/>
            <person name="Salamov A.A."/>
            <person name="Bradshaw R.E."/>
            <person name="Ciuffetti L."/>
            <person name="Hamelin R.C."/>
            <person name="Kema G.H.J."/>
            <person name="Lawrence C."/>
            <person name="Scott J.A."/>
            <person name="Spatafora J.W."/>
            <person name="Turgeon B.G."/>
            <person name="de Wit P.J.G.M."/>
            <person name="Zhong S."/>
            <person name="Goodwin S.B."/>
            <person name="Grigoriev I.V."/>
        </authorList>
    </citation>
    <scope>NUCLEOTIDE SEQUENCE [LARGE SCALE GENOMIC DNA]</scope>
    <source>
        <strain evidence="11">28A</strain>
    </source>
</reference>
<dbReference type="InterPro" id="IPR033138">
    <property type="entry name" value="Cu_oxidase_CS"/>
</dbReference>
<evidence type="ECO:0000259" key="9">
    <source>
        <dbReference type="Pfam" id="PF07732"/>
    </source>
</evidence>
<protein>
    <recommendedName>
        <fullName evidence="12">Laccase</fullName>
    </recommendedName>
</protein>
<evidence type="ECO:0000313" key="11">
    <source>
        <dbReference type="Proteomes" id="UP000016935"/>
    </source>
</evidence>
<dbReference type="HOGENOM" id="CLU_006504_8_3_1"/>
<dbReference type="GeneID" id="19402207"/>
<evidence type="ECO:0008006" key="12">
    <source>
        <dbReference type="Google" id="ProtNLM"/>
    </source>
</evidence>
<feature type="domain" description="Plastocyanin-like" evidence="9">
    <location>
        <begin position="53"/>
        <end position="168"/>
    </location>
</feature>
<dbReference type="OrthoDB" id="2121828at2759"/>
<feature type="signal peptide" evidence="6">
    <location>
        <begin position="1"/>
        <end position="19"/>
    </location>
</feature>
<feature type="compositionally biased region" description="Basic and acidic residues" evidence="5">
    <location>
        <begin position="19"/>
        <end position="29"/>
    </location>
</feature>
<dbReference type="InterPro" id="IPR035666">
    <property type="entry name" value="MCO_CuRO_3"/>
</dbReference>
<dbReference type="InterPro" id="IPR001117">
    <property type="entry name" value="Cu-oxidase_2nd"/>
</dbReference>
<organism evidence="10 11">
    <name type="scientific">Exserohilum turcicum (strain 28A)</name>
    <name type="common">Northern leaf blight fungus</name>
    <name type="synonym">Setosphaeria turcica</name>
    <dbReference type="NCBI Taxonomy" id="671987"/>
    <lineage>
        <taxon>Eukaryota</taxon>
        <taxon>Fungi</taxon>
        <taxon>Dikarya</taxon>
        <taxon>Ascomycota</taxon>
        <taxon>Pezizomycotina</taxon>
        <taxon>Dothideomycetes</taxon>
        <taxon>Pleosporomycetidae</taxon>
        <taxon>Pleosporales</taxon>
        <taxon>Pleosporineae</taxon>
        <taxon>Pleosporaceae</taxon>
        <taxon>Exserohilum</taxon>
    </lineage>
</organism>
<dbReference type="Pfam" id="PF07732">
    <property type="entry name" value="Cu-oxidase_3"/>
    <property type="match status" value="1"/>
</dbReference>
<keyword evidence="6" id="KW-0732">Signal</keyword>
<dbReference type="SUPFAM" id="SSF49503">
    <property type="entry name" value="Cupredoxins"/>
    <property type="match status" value="3"/>
</dbReference>
<dbReference type="Proteomes" id="UP000016935">
    <property type="component" value="Unassembled WGS sequence"/>
</dbReference>
<reference evidence="10 11" key="2">
    <citation type="journal article" date="2013" name="PLoS Genet.">
        <title>Comparative genome structure, secondary metabolite, and effector coding capacity across Cochliobolus pathogens.</title>
        <authorList>
            <person name="Condon B.J."/>
            <person name="Leng Y."/>
            <person name="Wu D."/>
            <person name="Bushley K.E."/>
            <person name="Ohm R.A."/>
            <person name="Otillar R."/>
            <person name="Martin J."/>
            <person name="Schackwitz W."/>
            <person name="Grimwood J."/>
            <person name="MohdZainudin N."/>
            <person name="Xue C."/>
            <person name="Wang R."/>
            <person name="Manning V.A."/>
            <person name="Dhillon B."/>
            <person name="Tu Z.J."/>
            <person name="Steffenson B.J."/>
            <person name="Salamov A."/>
            <person name="Sun H."/>
            <person name="Lowry S."/>
            <person name="LaButti K."/>
            <person name="Han J."/>
            <person name="Copeland A."/>
            <person name="Lindquist E."/>
            <person name="Barry K."/>
            <person name="Schmutz J."/>
            <person name="Baker S.E."/>
            <person name="Ciuffetti L.M."/>
            <person name="Grigoriev I.V."/>
            <person name="Zhong S."/>
            <person name="Turgeon B.G."/>
        </authorList>
    </citation>
    <scope>NUCLEOTIDE SEQUENCE [LARGE SCALE GENOMIC DNA]</scope>
    <source>
        <strain evidence="11">28A</strain>
    </source>
</reference>
<dbReference type="PROSITE" id="PS00080">
    <property type="entry name" value="MULTICOPPER_OXIDASE2"/>
    <property type="match status" value="1"/>
</dbReference>
<dbReference type="InterPro" id="IPR045087">
    <property type="entry name" value="Cu-oxidase_fam"/>
</dbReference>
<dbReference type="InterPro" id="IPR017762">
    <property type="entry name" value="Multicopper_oxidase_fun"/>
</dbReference>
<evidence type="ECO:0000256" key="3">
    <source>
        <dbReference type="ARBA" id="ARBA00023002"/>
    </source>
</evidence>